<accession>A0A409Y928</accession>
<keyword evidence="7" id="KW-1185">Reference proteome</keyword>
<comment type="caution">
    <text evidence="6">The sequence shown here is derived from an EMBL/GenBank/DDBJ whole genome shotgun (WGS) entry which is preliminary data.</text>
</comment>
<evidence type="ECO:0000256" key="1">
    <source>
        <dbReference type="ARBA" id="ARBA00008553"/>
    </source>
</evidence>
<dbReference type="FunCoup" id="A0A409Y928">
    <property type="interactions" value="169"/>
</dbReference>
<dbReference type="Gene3D" id="3.30.1440.10">
    <property type="match status" value="1"/>
</dbReference>
<evidence type="ECO:0000313" key="7">
    <source>
        <dbReference type="Proteomes" id="UP000284706"/>
    </source>
</evidence>
<keyword evidence="3" id="KW-0687">Ribonucleoprotein</keyword>
<gene>
    <name evidence="6" type="ORF">CVT26_014285</name>
</gene>
<reference evidence="6 7" key="1">
    <citation type="journal article" date="2018" name="Evol. Lett.">
        <title>Horizontal gene cluster transfer increased hallucinogenic mushroom diversity.</title>
        <authorList>
            <person name="Reynolds H.T."/>
            <person name="Vijayakumar V."/>
            <person name="Gluck-Thaler E."/>
            <person name="Korotkin H.B."/>
            <person name="Matheny P.B."/>
            <person name="Slot J.C."/>
        </authorList>
    </citation>
    <scope>NUCLEOTIDE SEQUENCE [LARGE SCALE GENOMIC DNA]</scope>
    <source>
        <strain evidence="6 7">SRW20</strain>
    </source>
</reference>
<dbReference type="STRING" id="231916.A0A409Y928"/>
<protein>
    <recommendedName>
        <fullName evidence="5">Large ribosomal subunit protein uL5 C-terminal domain-containing protein</fullName>
    </recommendedName>
</protein>
<organism evidence="6 7">
    <name type="scientific">Gymnopilus dilepis</name>
    <dbReference type="NCBI Taxonomy" id="231916"/>
    <lineage>
        <taxon>Eukaryota</taxon>
        <taxon>Fungi</taxon>
        <taxon>Dikarya</taxon>
        <taxon>Basidiomycota</taxon>
        <taxon>Agaricomycotina</taxon>
        <taxon>Agaricomycetes</taxon>
        <taxon>Agaricomycetidae</taxon>
        <taxon>Agaricales</taxon>
        <taxon>Agaricineae</taxon>
        <taxon>Hymenogastraceae</taxon>
        <taxon>Gymnopilus</taxon>
    </lineage>
</organism>
<dbReference type="GO" id="GO:1990904">
    <property type="term" value="C:ribonucleoprotein complex"/>
    <property type="evidence" value="ECO:0007669"/>
    <property type="project" value="UniProtKB-KW"/>
</dbReference>
<dbReference type="GO" id="GO:0005840">
    <property type="term" value="C:ribosome"/>
    <property type="evidence" value="ECO:0007669"/>
    <property type="project" value="UniProtKB-KW"/>
</dbReference>
<dbReference type="OrthoDB" id="539541at2759"/>
<dbReference type="InterPro" id="IPR031309">
    <property type="entry name" value="Ribosomal_uL5_C"/>
</dbReference>
<feature type="region of interest" description="Disordered" evidence="4">
    <location>
        <begin position="90"/>
        <end position="116"/>
    </location>
</feature>
<dbReference type="SUPFAM" id="SSF55282">
    <property type="entry name" value="RL5-like"/>
    <property type="match status" value="1"/>
</dbReference>
<dbReference type="GO" id="GO:0006412">
    <property type="term" value="P:translation"/>
    <property type="evidence" value="ECO:0007669"/>
    <property type="project" value="InterPro"/>
</dbReference>
<evidence type="ECO:0000256" key="4">
    <source>
        <dbReference type="SAM" id="MobiDB-lite"/>
    </source>
</evidence>
<proteinExistence type="inferred from homology"/>
<comment type="similarity">
    <text evidence="1">Belongs to the universal ribosomal protein uL5 family.</text>
</comment>
<dbReference type="EMBL" id="NHYE01001060">
    <property type="protein sequence ID" value="PPQ99468.1"/>
    <property type="molecule type" value="Genomic_DNA"/>
</dbReference>
<evidence type="ECO:0000313" key="6">
    <source>
        <dbReference type="EMBL" id="PPQ99468.1"/>
    </source>
</evidence>
<evidence type="ECO:0000256" key="3">
    <source>
        <dbReference type="ARBA" id="ARBA00023274"/>
    </source>
</evidence>
<dbReference type="AlphaFoldDB" id="A0A409Y928"/>
<keyword evidence="2" id="KW-0689">Ribosomal protein</keyword>
<dbReference type="PANTHER" id="PTHR11994">
    <property type="entry name" value="60S RIBOSOMAL PROTEIN L11-RELATED"/>
    <property type="match status" value="1"/>
</dbReference>
<dbReference type="InParanoid" id="A0A409Y928"/>
<evidence type="ECO:0000256" key="2">
    <source>
        <dbReference type="ARBA" id="ARBA00022980"/>
    </source>
</evidence>
<dbReference type="GO" id="GO:0003735">
    <property type="term" value="F:structural constituent of ribosome"/>
    <property type="evidence" value="ECO:0007669"/>
    <property type="project" value="InterPro"/>
</dbReference>
<sequence>MSSSRAGRTVMRHALTRFQRPPRIFREIRRHPKTGLPQPPTKVVTREFAPCRLEDHYHTTLKDDLMYMTYTHEVGERKPPRQIRLKFDPEDPYTKHRYNPPVGGSQLGKKPAPPSNWDNVVRLEKIQLHTMVKEAIGSKNNLLPAIMQLKALSGESFQGGGRHAIEGVQIVKGKKSVGGWVRPGIPVGAKVDLKGPAMYDFLTTLVEFVLPRLRDFNGVVLPPASSSSNTPATVSGVISFGLPPNAIGFFPQIEINVDAYPKLYGMHMHFITNATGIGAQDRARALLSGFQIPFVRR</sequence>
<feature type="domain" description="Large ribosomal subunit protein uL5 C-terminal" evidence="5">
    <location>
        <begin position="186"/>
        <end position="294"/>
    </location>
</feature>
<dbReference type="Proteomes" id="UP000284706">
    <property type="component" value="Unassembled WGS sequence"/>
</dbReference>
<dbReference type="Pfam" id="PF00673">
    <property type="entry name" value="Ribosomal_L5_C"/>
    <property type="match status" value="1"/>
</dbReference>
<name>A0A409Y928_9AGAR</name>
<dbReference type="InterPro" id="IPR022803">
    <property type="entry name" value="Ribosomal_uL5_dom_sf"/>
</dbReference>
<dbReference type="InterPro" id="IPR002132">
    <property type="entry name" value="Ribosomal_uL5"/>
</dbReference>
<evidence type="ECO:0000259" key="5">
    <source>
        <dbReference type="Pfam" id="PF00673"/>
    </source>
</evidence>